<dbReference type="Pfam" id="PF01259">
    <property type="entry name" value="SAICAR_synt"/>
    <property type="match status" value="1"/>
</dbReference>
<evidence type="ECO:0000259" key="19">
    <source>
        <dbReference type="PROSITE" id="PS50146"/>
    </source>
</evidence>
<dbReference type="Pfam" id="PF19279">
    <property type="entry name" value="YegS_C"/>
    <property type="match status" value="1"/>
</dbReference>
<evidence type="ECO:0000313" key="21">
    <source>
        <dbReference type="Proteomes" id="UP001295794"/>
    </source>
</evidence>
<evidence type="ECO:0000256" key="5">
    <source>
        <dbReference type="ARBA" id="ARBA00012217"/>
    </source>
</evidence>
<dbReference type="CDD" id="cd03890">
    <property type="entry name" value="M20_pepD"/>
    <property type="match status" value="1"/>
</dbReference>
<dbReference type="InterPro" id="IPR045540">
    <property type="entry name" value="YegS/DAGK_C"/>
</dbReference>
<dbReference type="EMBL" id="CAVNYO010000280">
    <property type="protein sequence ID" value="CAK5273295.1"/>
    <property type="molecule type" value="Genomic_DNA"/>
</dbReference>
<gene>
    <name evidence="20" type="ORF">MYCIT1_LOCUS19657</name>
</gene>
<dbReference type="Pfam" id="PF00781">
    <property type="entry name" value="DAGK_cat"/>
    <property type="match status" value="1"/>
</dbReference>
<dbReference type="PANTHER" id="PTHR43501:SF1">
    <property type="entry name" value="CYTOSOL NON-SPECIFIC DIPEPTIDASE"/>
    <property type="match status" value="1"/>
</dbReference>
<comment type="pathway">
    <text evidence="3">Purine metabolism; IMP biosynthesis via de novo pathway; 5-amino-1-(5-phospho-D-ribosyl)imidazole-4-carboxamide from 5-amino-1-(5-phospho-D-ribosyl)imidazole-4-carboxylate: step 1/2.</text>
</comment>
<dbReference type="Gene3D" id="3.30.200.20">
    <property type="entry name" value="Phosphorylase Kinase, domain 1"/>
    <property type="match status" value="1"/>
</dbReference>
<dbReference type="SMART" id="SM00046">
    <property type="entry name" value="DAGKc"/>
    <property type="match status" value="1"/>
</dbReference>
<keyword evidence="7" id="KW-0645">Protease</keyword>
<keyword evidence="9" id="KW-0547">Nucleotide-binding</keyword>
<dbReference type="InterPro" id="IPR001160">
    <property type="entry name" value="Peptidase_M20C"/>
</dbReference>
<dbReference type="FunFam" id="3.40.630.10:FF:000015">
    <property type="entry name" value="Aminoacyl-histidine dipeptidase PepD"/>
    <property type="match status" value="1"/>
</dbReference>
<evidence type="ECO:0000256" key="18">
    <source>
        <dbReference type="ARBA" id="ARBA00073447"/>
    </source>
</evidence>
<dbReference type="NCBIfam" id="NF009251">
    <property type="entry name" value="PRK12607.1"/>
    <property type="match status" value="1"/>
</dbReference>
<keyword evidence="13" id="KW-0067">ATP-binding</keyword>
<dbReference type="GO" id="GO:0006164">
    <property type="term" value="P:purine nucleotide biosynthetic process"/>
    <property type="evidence" value="ECO:0007669"/>
    <property type="project" value="UniProtKB-KW"/>
</dbReference>
<dbReference type="GO" id="GO:0016301">
    <property type="term" value="F:kinase activity"/>
    <property type="evidence" value="ECO:0007669"/>
    <property type="project" value="InterPro"/>
</dbReference>
<dbReference type="HAMAP" id="MF_00137">
    <property type="entry name" value="SAICAR_synth"/>
    <property type="match status" value="1"/>
</dbReference>
<dbReference type="InterPro" id="IPR005218">
    <property type="entry name" value="Diacylglycerol/lipid_kinase"/>
</dbReference>
<organism evidence="20 21">
    <name type="scientific">Mycena citricolor</name>
    <dbReference type="NCBI Taxonomy" id="2018698"/>
    <lineage>
        <taxon>Eukaryota</taxon>
        <taxon>Fungi</taxon>
        <taxon>Dikarya</taxon>
        <taxon>Basidiomycota</taxon>
        <taxon>Agaricomycotina</taxon>
        <taxon>Agaricomycetes</taxon>
        <taxon>Agaricomycetidae</taxon>
        <taxon>Agaricales</taxon>
        <taxon>Marasmiineae</taxon>
        <taxon>Mycenaceae</taxon>
        <taxon>Mycena</taxon>
    </lineage>
</organism>
<sequence length="1117" mass="123553">MTKAIVKTDFRFDGQKSLYEGKVRDVYNIDDQYLVMVVSDRISAFDVVLPKGIPYKGQVLNQIASKFLDATSDICPNWKIASPDPMVTVGYRCDSFPVEMIVRAYLTGSSWRDYKAGAREICGVPIPDGMREHQRFPHPIVTPTTKAEIGEHDQNISKEEIIAKGLVSKADYEMLEKYALALFDRGSKMAAERGLILVDTKYEFGKKDGEIYLIDEIHTPDSSRYFYADGYEERFAKGEPQRQLSKEFVREWLMDHGFQGKPGQQVPQMTDQFIGSVSDRYIELYEKITGEQFVKDEAADITSRIENNIKRVFMNTNLDGLSPREVWEKFAEIARVPRPSRHEEAIRAYLVAEARTHGIACTVDDAGNVILRKPATPGMESRKGIILQAHMDMVPQKNGDKRFDFTKDPIEVRVDGEWVRADGTTLGADNGIGVAAILAVMESEDVVHGPLEALITATEETGMDGARGLKGGMLDGEILVNLDSETEGELYVGCAGGLDASVRMTYREDIVPEGYKAFWIAVGGLKGGHSGIDIHLGRGNANRILFRLLRKCERECGLRLASVDGGGLRNAIPREATATVVVPDAVSDVFRTLAAGLESVLKEEFRGVDDAVTVRITDARRPDSLIDPQSQRQLIRAVRGCPDGVIRMNPSMPGLVQTSSNLARVTAGSGEILVHCLLRSSLDSEKADLGDRIAGVFELAGAEVALEGGYDGWNPNPDSPILHTMIASYESLFGRRPVVTAIHAGLECGIIGTNYPALDMISFGPTILHPHSPDEKVNVASIVKVMETFDKWFAIVNPVAGSGKGLSDWPLISKLLRDHHIVPEYAFTERKYHAIELAVEAVNNGFRKIMVVGGDGTIHEVVNGLFIQKAVPTTEVLVGVIAVGTGNDWIRMFGIPRKYSEAIRAIVEGHSFLQDVGVVSYHKATYKQERYMANVAGVGFDAVVNRRYNHLKEEGKRGKWLYLWSTLKALLRYSSTGVKVYVDDELVVNDLVYSATIGIGRYNGGGMLQTPDAVADDGLFDLTVIRKMSWLSVLFHFKVLFNGKIYRLSKTSLNRGRRIRIESSPEIALEVDGEALGYSPFEFEIIDRAVRVVVAKRFLEEGSAGKSVADRILENKK</sequence>
<evidence type="ECO:0000256" key="4">
    <source>
        <dbReference type="ARBA" id="ARBA00010190"/>
    </source>
</evidence>
<evidence type="ECO:0000256" key="1">
    <source>
        <dbReference type="ARBA" id="ARBA00001941"/>
    </source>
</evidence>
<reference evidence="20" key="1">
    <citation type="submission" date="2023-11" db="EMBL/GenBank/DDBJ databases">
        <authorList>
            <person name="De Vega J J."/>
            <person name="De Vega J J."/>
        </authorList>
    </citation>
    <scope>NUCLEOTIDE SEQUENCE</scope>
</reference>
<evidence type="ECO:0000256" key="12">
    <source>
        <dbReference type="ARBA" id="ARBA00022833"/>
    </source>
</evidence>
<dbReference type="CDD" id="cd01414">
    <property type="entry name" value="SAICAR_synt_Sc"/>
    <property type="match status" value="1"/>
</dbReference>
<dbReference type="InterPro" id="IPR011650">
    <property type="entry name" value="Peptidase_M20_dimer"/>
</dbReference>
<dbReference type="GO" id="GO:0004639">
    <property type="term" value="F:phosphoribosylaminoimidazolesuccinocarboxamide synthase activity"/>
    <property type="evidence" value="ECO:0007669"/>
    <property type="project" value="UniProtKB-EC"/>
</dbReference>
<dbReference type="SUPFAM" id="SSF56104">
    <property type="entry name" value="SAICAR synthase-like"/>
    <property type="match status" value="1"/>
</dbReference>
<evidence type="ECO:0000256" key="6">
    <source>
        <dbReference type="ARBA" id="ARBA00022598"/>
    </source>
</evidence>
<dbReference type="AlphaFoldDB" id="A0AAD2K179"/>
<dbReference type="GO" id="GO:0006508">
    <property type="term" value="P:proteolysis"/>
    <property type="evidence" value="ECO:0007669"/>
    <property type="project" value="UniProtKB-KW"/>
</dbReference>
<dbReference type="InterPro" id="IPR018236">
    <property type="entry name" value="SAICAR_synthetase_CS"/>
</dbReference>
<dbReference type="GO" id="GO:0005524">
    <property type="term" value="F:ATP binding"/>
    <property type="evidence" value="ECO:0007669"/>
    <property type="project" value="UniProtKB-KW"/>
</dbReference>
<dbReference type="InterPro" id="IPR017438">
    <property type="entry name" value="ATP-NAD_kinase_N"/>
</dbReference>
<dbReference type="NCBIfam" id="TIGR00147">
    <property type="entry name" value="YegS/Rv2252/BmrU family lipid kinase"/>
    <property type="match status" value="1"/>
</dbReference>
<comment type="similarity">
    <text evidence="4">Belongs to the SAICAR synthetase family.</text>
</comment>
<dbReference type="PANTHER" id="PTHR43501">
    <property type="entry name" value="CYTOSOL NON-SPECIFIC DIPEPTIDASE"/>
    <property type="match status" value="1"/>
</dbReference>
<keyword evidence="10" id="KW-0658">Purine biosynthesis</keyword>
<protein>
    <recommendedName>
        <fullName evidence="18">Phosphoribosylaminoimidazole-succinocarboxamide synthase, chloroplastic</fullName>
        <ecNumber evidence="5">6.3.2.6</ecNumber>
    </recommendedName>
    <alternativeName>
        <fullName evidence="16">SAICAR synthetase</fullName>
    </alternativeName>
</protein>
<dbReference type="NCBIfam" id="NF010568">
    <property type="entry name" value="PRK13961.1"/>
    <property type="match status" value="1"/>
</dbReference>
<evidence type="ECO:0000313" key="20">
    <source>
        <dbReference type="EMBL" id="CAK5273295.1"/>
    </source>
</evidence>
<name>A0AAD2K179_9AGAR</name>
<dbReference type="GO" id="GO:0005829">
    <property type="term" value="C:cytosol"/>
    <property type="evidence" value="ECO:0007669"/>
    <property type="project" value="TreeGrafter"/>
</dbReference>
<evidence type="ECO:0000256" key="14">
    <source>
        <dbReference type="ARBA" id="ARBA00023049"/>
    </source>
</evidence>
<evidence type="ECO:0000256" key="9">
    <source>
        <dbReference type="ARBA" id="ARBA00022741"/>
    </source>
</evidence>
<dbReference type="FunFam" id="3.40.630.10:FF:000018">
    <property type="entry name" value="Aminoacyl-histidine dipeptidase PepD"/>
    <property type="match status" value="1"/>
</dbReference>
<evidence type="ECO:0000256" key="13">
    <source>
        <dbReference type="ARBA" id="ARBA00022840"/>
    </source>
</evidence>
<dbReference type="GO" id="GO:0008654">
    <property type="term" value="P:phospholipid biosynthetic process"/>
    <property type="evidence" value="ECO:0007669"/>
    <property type="project" value="InterPro"/>
</dbReference>
<keyword evidence="12" id="KW-0862">Zinc</keyword>
<dbReference type="Proteomes" id="UP001295794">
    <property type="component" value="Unassembled WGS sequence"/>
</dbReference>
<keyword evidence="11" id="KW-0378">Hydrolase</keyword>
<dbReference type="GO" id="GO:0070573">
    <property type="term" value="F:metallodipeptidase activity"/>
    <property type="evidence" value="ECO:0007669"/>
    <property type="project" value="TreeGrafter"/>
</dbReference>
<proteinExistence type="inferred from homology"/>
<keyword evidence="15" id="KW-0170">Cobalt</keyword>
<keyword evidence="21" id="KW-1185">Reference proteome</keyword>
<evidence type="ECO:0000256" key="7">
    <source>
        <dbReference type="ARBA" id="ARBA00022670"/>
    </source>
</evidence>
<comment type="cofactor">
    <cofactor evidence="2">
        <name>Zn(2+)</name>
        <dbReference type="ChEBI" id="CHEBI:29105"/>
    </cofactor>
</comment>
<dbReference type="NCBIfam" id="TIGR01893">
    <property type="entry name" value="aa-his-dipept"/>
    <property type="match status" value="1"/>
</dbReference>
<dbReference type="FunFam" id="3.30.470.20:FF:000015">
    <property type="entry name" value="Phosphoribosylaminoimidazole-succinocarboxamide synthase"/>
    <property type="match status" value="1"/>
</dbReference>
<dbReference type="SUPFAM" id="SSF111331">
    <property type="entry name" value="NAD kinase/diacylglycerol kinase-like"/>
    <property type="match status" value="1"/>
</dbReference>
<dbReference type="InterPro" id="IPR001206">
    <property type="entry name" value="Diacylglycerol_kinase_cat_dom"/>
</dbReference>
<evidence type="ECO:0000256" key="15">
    <source>
        <dbReference type="ARBA" id="ARBA00023285"/>
    </source>
</evidence>
<comment type="caution">
    <text evidence="20">The sequence shown here is derived from an EMBL/GenBank/DDBJ whole genome shotgun (WGS) entry which is preliminary data.</text>
</comment>
<feature type="domain" description="DAGKc" evidence="19">
    <location>
        <begin position="787"/>
        <end position="923"/>
    </location>
</feature>
<dbReference type="PROSITE" id="PS01058">
    <property type="entry name" value="SAICAR_SYNTHETASE_2"/>
    <property type="match status" value="1"/>
</dbReference>
<dbReference type="InterPro" id="IPR028923">
    <property type="entry name" value="SAICAR_synt/ADE2_N"/>
</dbReference>
<comment type="catalytic activity">
    <reaction evidence="17">
        <text>5-amino-1-(5-phospho-D-ribosyl)imidazole-4-carboxylate + L-aspartate + ATP = (2S)-2-[5-amino-1-(5-phospho-beta-D-ribosyl)imidazole-4-carboxamido]succinate + ADP + phosphate + 2 H(+)</text>
        <dbReference type="Rhea" id="RHEA:22628"/>
        <dbReference type="ChEBI" id="CHEBI:15378"/>
        <dbReference type="ChEBI" id="CHEBI:29991"/>
        <dbReference type="ChEBI" id="CHEBI:30616"/>
        <dbReference type="ChEBI" id="CHEBI:43474"/>
        <dbReference type="ChEBI" id="CHEBI:58443"/>
        <dbReference type="ChEBI" id="CHEBI:77657"/>
        <dbReference type="ChEBI" id="CHEBI:456216"/>
        <dbReference type="EC" id="6.3.2.6"/>
    </reaction>
</comment>
<evidence type="ECO:0000256" key="3">
    <source>
        <dbReference type="ARBA" id="ARBA00004672"/>
    </source>
</evidence>
<comment type="cofactor">
    <cofactor evidence="1">
        <name>Co(2+)</name>
        <dbReference type="ChEBI" id="CHEBI:48828"/>
    </cofactor>
</comment>
<evidence type="ECO:0000256" key="17">
    <source>
        <dbReference type="ARBA" id="ARBA00048475"/>
    </source>
</evidence>
<evidence type="ECO:0000256" key="11">
    <source>
        <dbReference type="ARBA" id="ARBA00022801"/>
    </source>
</evidence>
<dbReference type="Gene3D" id="3.40.630.10">
    <property type="entry name" value="Zn peptidases"/>
    <property type="match status" value="2"/>
</dbReference>
<keyword evidence="8" id="KW-0479">Metal-binding</keyword>
<dbReference type="EC" id="6.3.2.6" evidence="5"/>
<dbReference type="PROSITE" id="PS50146">
    <property type="entry name" value="DAGK"/>
    <property type="match status" value="1"/>
</dbReference>
<keyword evidence="6" id="KW-0436">Ligase</keyword>
<accession>A0AAD2K179</accession>
<evidence type="ECO:0000256" key="16">
    <source>
        <dbReference type="ARBA" id="ARBA00030409"/>
    </source>
</evidence>
<dbReference type="Gene3D" id="3.30.470.20">
    <property type="entry name" value="ATP-grasp fold, B domain"/>
    <property type="match status" value="1"/>
</dbReference>
<evidence type="ECO:0000256" key="10">
    <source>
        <dbReference type="ARBA" id="ARBA00022755"/>
    </source>
</evidence>
<evidence type="ECO:0000256" key="8">
    <source>
        <dbReference type="ARBA" id="ARBA00022723"/>
    </source>
</evidence>
<evidence type="ECO:0000256" key="2">
    <source>
        <dbReference type="ARBA" id="ARBA00001947"/>
    </source>
</evidence>
<keyword evidence="14" id="KW-0482">Metalloprotease</keyword>
<dbReference type="Pfam" id="PF07687">
    <property type="entry name" value="M20_dimer"/>
    <property type="match status" value="1"/>
</dbReference>
<dbReference type="PRINTS" id="PR00934">
    <property type="entry name" value="XHISDIPTASE"/>
</dbReference>
<dbReference type="SUPFAM" id="SSF53187">
    <property type="entry name" value="Zn-dependent exopeptidases"/>
    <property type="match status" value="1"/>
</dbReference>
<dbReference type="GO" id="GO:0046872">
    <property type="term" value="F:metal ion binding"/>
    <property type="evidence" value="ECO:0007669"/>
    <property type="project" value="UniProtKB-KW"/>
</dbReference>
<dbReference type="FunFam" id="3.30.200.20:FF:000199">
    <property type="entry name" value="Phosphoribosylaminoimidazole-succinocarboxamide synthase"/>
    <property type="match status" value="1"/>
</dbReference>
<dbReference type="Gene3D" id="2.60.200.40">
    <property type="match status" value="1"/>
</dbReference>
<dbReference type="Gene3D" id="3.40.50.10330">
    <property type="entry name" value="Probable inorganic polyphosphate/atp-NAD kinase, domain 1"/>
    <property type="match status" value="1"/>
</dbReference>
<dbReference type="InterPro" id="IPR016064">
    <property type="entry name" value="NAD/diacylglycerol_kinase_sf"/>
</dbReference>